<dbReference type="SUPFAM" id="SSF56436">
    <property type="entry name" value="C-type lectin-like"/>
    <property type="match status" value="1"/>
</dbReference>
<dbReference type="GO" id="GO:0006979">
    <property type="term" value="P:response to oxidative stress"/>
    <property type="evidence" value="ECO:0007669"/>
    <property type="project" value="InterPro"/>
</dbReference>
<organism evidence="5">
    <name type="scientific">Cyprideis torosa</name>
    <dbReference type="NCBI Taxonomy" id="163714"/>
    <lineage>
        <taxon>Eukaryota</taxon>
        <taxon>Metazoa</taxon>
        <taxon>Ecdysozoa</taxon>
        <taxon>Arthropoda</taxon>
        <taxon>Crustacea</taxon>
        <taxon>Oligostraca</taxon>
        <taxon>Ostracoda</taxon>
        <taxon>Podocopa</taxon>
        <taxon>Podocopida</taxon>
        <taxon>Cytherocopina</taxon>
        <taxon>Cytheroidea</taxon>
        <taxon>Cytherideidae</taxon>
        <taxon>Cyprideis</taxon>
    </lineage>
</organism>
<dbReference type="InterPro" id="IPR010255">
    <property type="entry name" value="Haem_peroxidase_sf"/>
</dbReference>
<dbReference type="Pfam" id="PF00059">
    <property type="entry name" value="Lectin_C"/>
    <property type="match status" value="1"/>
</dbReference>
<evidence type="ECO:0000256" key="3">
    <source>
        <dbReference type="ARBA" id="ARBA00022559"/>
    </source>
</evidence>
<dbReference type="GO" id="GO:0020037">
    <property type="term" value="F:heme binding"/>
    <property type="evidence" value="ECO:0007669"/>
    <property type="project" value="InterPro"/>
</dbReference>
<dbReference type="CDD" id="cd00037">
    <property type="entry name" value="CLECT"/>
    <property type="match status" value="1"/>
</dbReference>
<dbReference type="GO" id="GO:0004601">
    <property type="term" value="F:peroxidase activity"/>
    <property type="evidence" value="ECO:0007669"/>
    <property type="project" value="UniProtKB-KW"/>
</dbReference>
<dbReference type="InterPro" id="IPR001304">
    <property type="entry name" value="C-type_lectin-like"/>
</dbReference>
<accession>A0A7R8ZSK6</accession>
<dbReference type="PANTHER" id="PTHR11475:SF4">
    <property type="entry name" value="CHORION PEROXIDASE"/>
    <property type="match status" value="1"/>
</dbReference>
<dbReference type="PRINTS" id="PR00457">
    <property type="entry name" value="ANPEROXIDASE"/>
</dbReference>
<keyword evidence="3" id="KW-0560">Oxidoreductase</keyword>
<evidence type="ECO:0000256" key="4">
    <source>
        <dbReference type="ARBA" id="ARBA00023180"/>
    </source>
</evidence>
<comment type="subcellular location">
    <subcellularLocation>
        <location evidence="1">Secreted</location>
    </subcellularLocation>
</comment>
<keyword evidence="2" id="KW-0964">Secreted</keyword>
<dbReference type="AlphaFoldDB" id="A0A7R8ZSK6"/>
<dbReference type="Gene3D" id="3.10.100.10">
    <property type="entry name" value="Mannose-Binding Protein A, subunit A"/>
    <property type="match status" value="1"/>
</dbReference>
<dbReference type="GO" id="GO:0005576">
    <property type="term" value="C:extracellular region"/>
    <property type="evidence" value="ECO:0007669"/>
    <property type="project" value="UniProtKB-SubCell"/>
</dbReference>
<reference evidence="5" key="1">
    <citation type="submission" date="2020-11" db="EMBL/GenBank/DDBJ databases">
        <authorList>
            <person name="Tran Van P."/>
        </authorList>
    </citation>
    <scope>NUCLEOTIDE SEQUENCE</scope>
</reference>
<dbReference type="EMBL" id="OB662646">
    <property type="protein sequence ID" value="CAD7230384.1"/>
    <property type="molecule type" value="Genomic_DNA"/>
</dbReference>
<dbReference type="SMART" id="SM00034">
    <property type="entry name" value="CLECT"/>
    <property type="match status" value="1"/>
</dbReference>
<dbReference type="PROSITE" id="PS50292">
    <property type="entry name" value="PEROXIDASE_3"/>
    <property type="match status" value="1"/>
</dbReference>
<sequence length="755" mass="84961">MERLPPTLNDEMNIDCLLTPALTGRAELKTLLLSRISAGPFSALLQLNFSASRLLAGNFSSLLQDPTSRATSKSNALTRAIHKLAQEEKDYDYTPEERAYGYGNGFYLVPLFCEPPSLRCEGLPCERWALTCDFSSKYRTIDGTCNNGAVWTWGAALTAIRRILPSAYHDHEQEPRGGNPSSLPNARKISLLVHPDRDVPHPDITLLLMQFGQFTDHDVSLMPIEEDETCCTSGGEDEECFSITVPEGDQHYSSIGVNCIKFARSSLCGKSFAGKLKSGTTPSGGEFLPANTLTGTIDGQFMAGDVRVNEQPGLTVMHALFLREHNRIAEIIRSSPDLPNDDETIYQETRRIMAAQRQKLVYQDWLPLVVGPEMWSYAFLDPQDDYYYIGVDPSVSSTFATAAFSFDTNSTGAEFGADLIAFNIQRGRDHGIRNYNDVRCFCGMKRAGTTAPPEINPTTWQLLLQAYNGNPDDIELFPAMVSETPVPGGVVGKTMACIIAEQFKRIRYGDRFFFANHYEDCPEPNCGRGLLDHEKPFIRRRYLSHIICENSNIEAIQQDVFKPVSSSNPLVPCTQFPKFGVQEIEAFFRKCPSGWEFFADTSRCYFFDETLRTWGEARDNCSAIGGELTPIRNRQENDFIYNMTKSTVDYTYVWFGANDFRVEDEWEFLDGTEVVWTNFNTGQPEHTTAQQCLALRRDVNLWHDLHCDSWYNPSRLSNVWRFDETSISGTICIVTVGTTQAFALEMLEILGATEY</sequence>
<evidence type="ECO:0000256" key="2">
    <source>
        <dbReference type="ARBA" id="ARBA00022525"/>
    </source>
</evidence>
<dbReference type="InterPro" id="IPR016186">
    <property type="entry name" value="C-type_lectin-like/link_sf"/>
</dbReference>
<dbReference type="InterPro" id="IPR037120">
    <property type="entry name" value="Haem_peroxidase_sf_animal"/>
</dbReference>
<dbReference type="OrthoDB" id="823504at2759"/>
<keyword evidence="4" id="KW-0325">Glycoprotein</keyword>
<dbReference type="Pfam" id="PF03098">
    <property type="entry name" value="An_peroxidase"/>
    <property type="match status" value="3"/>
</dbReference>
<protein>
    <submittedName>
        <fullName evidence="5">Uncharacterized protein</fullName>
    </submittedName>
</protein>
<dbReference type="PROSITE" id="PS50041">
    <property type="entry name" value="C_TYPE_LECTIN_2"/>
    <property type="match status" value="1"/>
</dbReference>
<evidence type="ECO:0000256" key="1">
    <source>
        <dbReference type="ARBA" id="ARBA00004613"/>
    </source>
</evidence>
<name>A0A7R8ZSK6_9CRUS</name>
<dbReference type="InterPro" id="IPR016187">
    <property type="entry name" value="CTDL_fold"/>
</dbReference>
<dbReference type="SUPFAM" id="SSF48113">
    <property type="entry name" value="Heme-dependent peroxidases"/>
    <property type="match status" value="1"/>
</dbReference>
<dbReference type="PANTHER" id="PTHR11475">
    <property type="entry name" value="OXIDASE/PEROXIDASE"/>
    <property type="match status" value="1"/>
</dbReference>
<keyword evidence="3" id="KW-0575">Peroxidase</keyword>
<gene>
    <name evidence="5" type="ORF">CTOB1V02_LOCUS8242</name>
</gene>
<dbReference type="Gene3D" id="1.10.640.10">
    <property type="entry name" value="Haem peroxidase domain superfamily, animal type"/>
    <property type="match status" value="2"/>
</dbReference>
<evidence type="ECO:0000313" key="5">
    <source>
        <dbReference type="EMBL" id="CAD7230384.1"/>
    </source>
</evidence>
<dbReference type="InterPro" id="IPR019791">
    <property type="entry name" value="Haem_peroxidase_animal"/>
</dbReference>
<proteinExistence type="predicted"/>